<proteinExistence type="predicted"/>
<accession>A0A9K3DAG7</accession>
<evidence type="ECO:0000313" key="1">
    <source>
        <dbReference type="EMBL" id="GIQ90278.1"/>
    </source>
</evidence>
<comment type="caution">
    <text evidence="1">The sequence shown here is derived from an EMBL/GenBank/DDBJ whole genome shotgun (WGS) entry which is preliminary data.</text>
</comment>
<dbReference type="Proteomes" id="UP000265618">
    <property type="component" value="Unassembled WGS sequence"/>
</dbReference>
<sequence>MHNHPWFCVTVFYTSSNTGKTPCKSCWGKDCSCGKKYCKSCIPLVPKCDNCFEGCGYTHTCDLSKVKCGEYVCSMCEERHDKVCGCMNYWADEGSDDSY</sequence>
<dbReference type="AlphaFoldDB" id="A0A9K3DAG7"/>
<evidence type="ECO:0000313" key="2">
    <source>
        <dbReference type="Proteomes" id="UP000265618"/>
    </source>
</evidence>
<protein>
    <submittedName>
        <fullName evidence="1">Uncharacterized protein</fullName>
    </submittedName>
</protein>
<gene>
    <name evidence="1" type="ORF">KIPB_013013</name>
</gene>
<organism evidence="1 2">
    <name type="scientific">Kipferlia bialata</name>
    <dbReference type="NCBI Taxonomy" id="797122"/>
    <lineage>
        <taxon>Eukaryota</taxon>
        <taxon>Metamonada</taxon>
        <taxon>Carpediemonas-like organisms</taxon>
        <taxon>Kipferlia</taxon>
    </lineage>
</organism>
<keyword evidence="2" id="KW-1185">Reference proteome</keyword>
<reference evidence="1 2" key="1">
    <citation type="journal article" date="2018" name="PLoS ONE">
        <title>The draft genome of Kipferlia bialata reveals reductive genome evolution in fornicate parasites.</title>
        <authorList>
            <person name="Tanifuji G."/>
            <person name="Takabayashi S."/>
            <person name="Kume K."/>
            <person name="Takagi M."/>
            <person name="Nakayama T."/>
            <person name="Kamikawa R."/>
            <person name="Inagaki Y."/>
            <person name="Hashimoto T."/>
        </authorList>
    </citation>
    <scope>NUCLEOTIDE SEQUENCE [LARGE SCALE GENOMIC DNA]</scope>
    <source>
        <strain evidence="1">NY0173</strain>
    </source>
</reference>
<name>A0A9K3DAG7_9EUKA</name>
<dbReference type="EMBL" id="BDIP01005990">
    <property type="protein sequence ID" value="GIQ90278.1"/>
    <property type="molecule type" value="Genomic_DNA"/>
</dbReference>